<dbReference type="Proteomes" id="UP000024284">
    <property type="component" value="Unassembled WGS sequence"/>
</dbReference>
<dbReference type="InterPro" id="IPR045851">
    <property type="entry name" value="AMP-bd_C_sf"/>
</dbReference>
<keyword evidence="2 8" id="KW-0436">Ligase</keyword>
<comment type="caution">
    <text evidence="8">The sequence shown here is derived from an EMBL/GenBank/DDBJ whole genome shotgun (WGS) entry which is preliminary data.</text>
</comment>
<name>A0A086PBY9_SPHHM</name>
<comment type="catalytic activity">
    <reaction evidence="3">
        <text>3-(methylsulfanyl)propanoate + ATP + CoA = 3-(methylsulfanyl)propanoyl-CoA + AMP + diphosphate</text>
        <dbReference type="Rhea" id="RHEA:43052"/>
        <dbReference type="ChEBI" id="CHEBI:30616"/>
        <dbReference type="ChEBI" id="CHEBI:33019"/>
        <dbReference type="ChEBI" id="CHEBI:49016"/>
        <dbReference type="ChEBI" id="CHEBI:57287"/>
        <dbReference type="ChEBI" id="CHEBI:82815"/>
        <dbReference type="ChEBI" id="CHEBI:456215"/>
        <dbReference type="EC" id="6.2.1.44"/>
    </reaction>
    <physiologicalReaction direction="left-to-right" evidence="3">
        <dbReference type="Rhea" id="RHEA:43053"/>
    </physiologicalReaction>
</comment>
<dbReference type="InterPro" id="IPR042099">
    <property type="entry name" value="ANL_N_sf"/>
</dbReference>
<dbReference type="STRING" id="76947.GCA_002080435_04074"/>
<dbReference type="InterPro" id="IPR025110">
    <property type="entry name" value="AMP-bd_C"/>
</dbReference>
<comment type="similarity">
    <text evidence="1">Belongs to the ATP-dependent AMP-binding enzyme family.</text>
</comment>
<evidence type="ECO:0000256" key="2">
    <source>
        <dbReference type="ARBA" id="ARBA00022598"/>
    </source>
</evidence>
<dbReference type="Gene3D" id="3.40.50.12780">
    <property type="entry name" value="N-terminal domain of ligase-like"/>
    <property type="match status" value="1"/>
</dbReference>
<evidence type="ECO:0000256" key="3">
    <source>
        <dbReference type="ARBA" id="ARBA00051915"/>
    </source>
</evidence>
<reference evidence="8" key="1">
    <citation type="submission" date="2014-08" db="EMBL/GenBank/DDBJ databases">
        <title>Draft genome sequences of Sphingobium herbicidovorans.</title>
        <authorList>
            <person name="Gan H.M."/>
            <person name="Gan H.Y."/>
            <person name="Savka M.A."/>
        </authorList>
    </citation>
    <scope>NUCLEOTIDE SEQUENCE [LARGE SCALE GENOMIC DNA]</scope>
    <source>
        <strain evidence="8">NBRC 16415</strain>
    </source>
</reference>
<evidence type="ECO:0000259" key="6">
    <source>
        <dbReference type="Pfam" id="PF00501"/>
    </source>
</evidence>
<feature type="domain" description="AMP-dependent synthetase/ligase" evidence="6">
    <location>
        <begin position="19"/>
        <end position="373"/>
    </location>
</feature>
<dbReference type="EMBL" id="JFZA02000008">
    <property type="protein sequence ID" value="KFG90907.1"/>
    <property type="molecule type" value="Genomic_DNA"/>
</dbReference>
<dbReference type="GO" id="GO:0016878">
    <property type="term" value="F:acid-thiol ligase activity"/>
    <property type="evidence" value="ECO:0007669"/>
    <property type="project" value="UniProtKB-ARBA"/>
</dbReference>
<dbReference type="Gene3D" id="3.30.300.30">
    <property type="match status" value="1"/>
</dbReference>
<sequence length="526" mass="56714">MPVTADWQPYTTLSALLAYQAACQPDAIALSDRERALTYAALDASVLEVARGLVFEGIGAEDRIGYIGRNSLAYFELLFAAARIGAVMVPVGWQLSPREVAAIVTDAGLRLMFAEADVPKSALLDPAIVRSIGVHGDPLNHWRHGGSSVPQRSDDERDVVVQIYTSGTTGEPKGVMLTHRNLLRQRFLDKQAGLPWACWKGDDASLISMPVAHISGTGWALYGLSYGAHGIIERDFNPADILAIVEKECVTRMFVVPAALDMLTQEQAARPRAIGLRCISYGGAPIGQRLLQEVRAHFACDLVQLYGLTESTGAALALWPHDHHSADPAVLRSAGVALPDVEVRVADFASGALEPHGVGEVMLRGSGVMAGYWQRQAETADAIDADGWLKTGDIGELKDDGRLIILDRRKDMIITGGENVYPGEVEAAILEHPAVRECAVVGHPDARWGEAVVAYLVLDDDATVAFDAELLQEGLRERLARYKCPKQVIVTHALPRNATGKVLRRILRDAAATAGAQDAYCVRNGG</sequence>
<gene>
    <name evidence="8" type="ORF">BV98_001274</name>
</gene>
<dbReference type="Pfam" id="PF13193">
    <property type="entry name" value="AMP-binding_C"/>
    <property type="match status" value="1"/>
</dbReference>
<evidence type="ECO:0000256" key="5">
    <source>
        <dbReference type="ARBA" id="ARBA00067668"/>
    </source>
</evidence>
<dbReference type="PANTHER" id="PTHR43767:SF1">
    <property type="entry name" value="NONRIBOSOMAL PEPTIDE SYNTHASE PES1 (EUROFUNG)-RELATED"/>
    <property type="match status" value="1"/>
</dbReference>
<dbReference type="Pfam" id="PF00501">
    <property type="entry name" value="AMP-binding"/>
    <property type="match status" value="1"/>
</dbReference>
<dbReference type="eggNOG" id="COG0318">
    <property type="taxonomic scope" value="Bacteria"/>
</dbReference>
<dbReference type="InterPro" id="IPR000873">
    <property type="entry name" value="AMP-dep_synth/lig_dom"/>
</dbReference>
<dbReference type="SUPFAM" id="SSF56801">
    <property type="entry name" value="Acetyl-CoA synthetase-like"/>
    <property type="match status" value="1"/>
</dbReference>
<proteinExistence type="inferred from homology"/>
<evidence type="ECO:0000313" key="9">
    <source>
        <dbReference type="Proteomes" id="UP000024284"/>
    </source>
</evidence>
<organism evidence="8 9">
    <name type="scientific">Sphingobium herbicidovorans (strain ATCC 700291 / DSM 11019 / CCUG 56400 / KCTC 2939 / LMG 18315 / NBRC 16415 / MH)</name>
    <name type="common">Sphingomonas herbicidovorans</name>
    <dbReference type="NCBI Taxonomy" id="1219045"/>
    <lineage>
        <taxon>Bacteria</taxon>
        <taxon>Pseudomonadati</taxon>
        <taxon>Pseudomonadota</taxon>
        <taxon>Alphaproteobacteria</taxon>
        <taxon>Sphingomonadales</taxon>
        <taxon>Sphingomonadaceae</taxon>
        <taxon>Sphingobium</taxon>
    </lineage>
</organism>
<evidence type="ECO:0000313" key="8">
    <source>
        <dbReference type="EMBL" id="KFG90907.1"/>
    </source>
</evidence>
<dbReference type="FunFam" id="3.30.300.30:FF:000008">
    <property type="entry name" value="2,3-dihydroxybenzoate-AMP ligase"/>
    <property type="match status" value="1"/>
</dbReference>
<dbReference type="RefSeq" id="WP_051908109.1">
    <property type="nucleotide sequence ID" value="NZ_BCZD01000023.1"/>
</dbReference>
<dbReference type="OrthoDB" id="7056261at2"/>
<accession>A0A086PBY9</accession>
<dbReference type="AlphaFoldDB" id="A0A086PBY9"/>
<dbReference type="InterPro" id="IPR050237">
    <property type="entry name" value="ATP-dep_AMP-bd_enzyme"/>
</dbReference>
<dbReference type="PATRIC" id="fig|1219045.3.peg.1304"/>
<protein>
    <recommendedName>
        <fullName evidence="5">3-methylmercaptopropionyl-CoA ligase</fullName>
        <ecNumber evidence="4">6.2.1.44</ecNumber>
    </recommendedName>
</protein>
<dbReference type="PANTHER" id="PTHR43767">
    <property type="entry name" value="LONG-CHAIN-FATTY-ACID--COA LIGASE"/>
    <property type="match status" value="1"/>
</dbReference>
<keyword evidence="9" id="KW-1185">Reference proteome</keyword>
<evidence type="ECO:0000256" key="1">
    <source>
        <dbReference type="ARBA" id="ARBA00006432"/>
    </source>
</evidence>
<feature type="domain" description="AMP-binding enzyme C-terminal" evidence="7">
    <location>
        <begin position="424"/>
        <end position="501"/>
    </location>
</feature>
<evidence type="ECO:0000259" key="7">
    <source>
        <dbReference type="Pfam" id="PF13193"/>
    </source>
</evidence>
<evidence type="ECO:0000256" key="4">
    <source>
        <dbReference type="ARBA" id="ARBA00066616"/>
    </source>
</evidence>
<dbReference type="EC" id="6.2.1.44" evidence="4"/>